<evidence type="ECO:0000313" key="6">
    <source>
        <dbReference type="EMBL" id="KDP46296.1"/>
    </source>
</evidence>
<keyword evidence="2" id="KW-0677">Repeat</keyword>
<evidence type="ECO:0000256" key="3">
    <source>
        <dbReference type="PROSITE-ProRule" id="PRU00708"/>
    </source>
</evidence>
<dbReference type="KEGG" id="jcu:105632725"/>
<feature type="repeat" description="PPR" evidence="3">
    <location>
        <begin position="678"/>
        <end position="712"/>
    </location>
</feature>
<evidence type="ECO:0000256" key="2">
    <source>
        <dbReference type="ARBA" id="ARBA00022737"/>
    </source>
</evidence>
<evidence type="ECO:0000259" key="5">
    <source>
        <dbReference type="Pfam" id="PF17177"/>
    </source>
</evidence>
<dbReference type="PANTHER" id="PTHR47447">
    <property type="entry name" value="OS03G0856100 PROTEIN"/>
    <property type="match status" value="1"/>
</dbReference>
<dbReference type="EMBL" id="KK914219">
    <property type="protein sequence ID" value="KDP46296.1"/>
    <property type="molecule type" value="Genomic_DNA"/>
</dbReference>
<dbReference type="AlphaFoldDB" id="A0A067LCU9"/>
<keyword evidence="7" id="KW-1185">Reference proteome</keyword>
<feature type="repeat" description="PPR" evidence="3">
    <location>
        <begin position="748"/>
        <end position="782"/>
    </location>
</feature>
<feature type="repeat" description="PPR" evidence="3">
    <location>
        <begin position="314"/>
        <end position="348"/>
    </location>
</feature>
<organism evidence="6 7">
    <name type="scientific">Jatropha curcas</name>
    <name type="common">Barbados nut</name>
    <dbReference type="NCBI Taxonomy" id="180498"/>
    <lineage>
        <taxon>Eukaryota</taxon>
        <taxon>Viridiplantae</taxon>
        <taxon>Streptophyta</taxon>
        <taxon>Embryophyta</taxon>
        <taxon>Tracheophyta</taxon>
        <taxon>Spermatophyta</taxon>
        <taxon>Magnoliopsida</taxon>
        <taxon>eudicotyledons</taxon>
        <taxon>Gunneridae</taxon>
        <taxon>Pentapetalae</taxon>
        <taxon>rosids</taxon>
        <taxon>fabids</taxon>
        <taxon>Malpighiales</taxon>
        <taxon>Euphorbiaceae</taxon>
        <taxon>Crotonoideae</taxon>
        <taxon>Jatropheae</taxon>
        <taxon>Jatropha</taxon>
    </lineage>
</organism>
<feature type="repeat" description="PPR" evidence="3">
    <location>
        <begin position="210"/>
        <end position="240"/>
    </location>
</feature>
<dbReference type="Pfam" id="PF01535">
    <property type="entry name" value="PPR"/>
    <property type="match status" value="2"/>
</dbReference>
<sequence length="836" mass="94664">MALSRMMNTSQRLCKSIKPINSNSVSIRSLSTNPSDFTSITYDFISIFTKQPFCPDNPELLSLAPLLSTEVVESVLKTFKSWKFAYTFFSWASNQCGYKHDIYTYNAMAKILSHARQNAQLRDLSVEILNSRCSMSPGSLGFLIRCLGSVGLTNEANWLFDQVKIMGLCVPNLYSYNCLLEAISMSSPATSVGLLEMRLKEMRDRGLRFDKYTLTPLLQIYCNVGKFGEALNVFNEINDRGWADEYVFTILVISFSKWGKVDEAFELIEKMEDQTIKLNEKTFCNLVHGFVKQSRVDKALLLFDKMKRYGFAPDISLFDVLIGGLCVNQELEKALSLCAEMKVFKIRPDVAIVTKLLSSFTQEGELIRILEEIHKDMDVESLTLLSNSVLNSLVNNGLIDKAYCLLQAMMGNGYDDNVELCKLFRDIEMIPPNTVSFTTVITGLVQAHKLDLALCLFRDMALIGCDRNLLIYNNLIDELCNSNRLEESYELLREMEESGFEPTEFTHNSIFGCLCRRGDVSGALDLVKKMRFHGQEPWVKHYTLLVRNMCKNGKAVEACAFLAHLTQEGFFPNIIAYSALMDGLIKIQELDKALKLFYDICARGHCPDVVAYNTLIKGFCKAQRMAEAQNLFNEMEMKGVAPSVITYNLLIDGWCKSGRIDEALFCLSSMSAKERNPNVTTYTSLIHALCNVGRPDDAVTQWNEMRRKGCPPNEIAFMAFIHGLCNCGRPNEALVHFREMEEKEMEPNTSVYIALVSAFLADLKFPLAFEVLKEMIDRGKFPDMLDKNYVIVRDAIVRLSEDERTSSNVKNLINSSSIPPMSLSDIGREDEDKRDQ</sequence>
<protein>
    <recommendedName>
        <fullName evidence="5">PROP1-like PPR domain-containing protein</fullName>
    </recommendedName>
</protein>
<dbReference type="Proteomes" id="UP000027138">
    <property type="component" value="Unassembled WGS sequence"/>
</dbReference>
<feature type="region of interest" description="Disordered" evidence="4">
    <location>
        <begin position="810"/>
        <end position="836"/>
    </location>
</feature>
<dbReference type="InterPro" id="IPR011990">
    <property type="entry name" value="TPR-like_helical_dom_sf"/>
</dbReference>
<feature type="repeat" description="PPR" evidence="3">
    <location>
        <begin position="503"/>
        <end position="537"/>
    </location>
</feature>
<feature type="repeat" description="PPR" evidence="3">
    <location>
        <begin position="608"/>
        <end position="642"/>
    </location>
</feature>
<feature type="repeat" description="PPR" evidence="3">
    <location>
        <begin position="713"/>
        <end position="747"/>
    </location>
</feature>
<feature type="repeat" description="PPR" evidence="3">
    <location>
        <begin position="244"/>
        <end position="278"/>
    </location>
</feature>
<dbReference type="Gene3D" id="1.25.40.10">
    <property type="entry name" value="Tetratricopeptide repeat domain"/>
    <property type="match status" value="7"/>
</dbReference>
<feature type="repeat" description="PPR" evidence="3">
    <location>
        <begin position="279"/>
        <end position="313"/>
    </location>
</feature>
<feature type="compositionally biased region" description="Basic and acidic residues" evidence="4">
    <location>
        <begin position="826"/>
        <end position="836"/>
    </location>
</feature>
<dbReference type="Pfam" id="PF13812">
    <property type="entry name" value="PPR_3"/>
    <property type="match status" value="3"/>
</dbReference>
<dbReference type="PROSITE" id="PS51375">
    <property type="entry name" value="PPR"/>
    <property type="match status" value="13"/>
</dbReference>
<dbReference type="OrthoDB" id="185373at2759"/>
<proteinExistence type="inferred from homology"/>
<evidence type="ECO:0000256" key="4">
    <source>
        <dbReference type="SAM" id="MobiDB-lite"/>
    </source>
</evidence>
<dbReference type="NCBIfam" id="TIGR00756">
    <property type="entry name" value="PPR"/>
    <property type="match status" value="10"/>
</dbReference>
<dbReference type="SUPFAM" id="SSF48452">
    <property type="entry name" value="TPR-like"/>
    <property type="match status" value="2"/>
</dbReference>
<evidence type="ECO:0000256" key="1">
    <source>
        <dbReference type="ARBA" id="ARBA00007626"/>
    </source>
</evidence>
<feature type="repeat" description="PPR" evidence="3">
    <location>
        <begin position="468"/>
        <end position="502"/>
    </location>
</feature>
<reference evidence="6 7" key="1">
    <citation type="journal article" date="2014" name="PLoS ONE">
        <title>Global Analysis of Gene Expression Profiles in Physic Nut (Jatropha curcas L.) Seedlings Exposed to Salt Stress.</title>
        <authorList>
            <person name="Zhang L."/>
            <person name="Zhang C."/>
            <person name="Wu P."/>
            <person name="Chen Y."/>
            <person name="Li M."/>
            <person name="Jiang H."/>
            <person name="Wu G."/>
        </authorList>
    </citation>
    <scope>NUCLEOTIDE SEQUENCE [LARGE SCALE GENOMIC DNA]</scope>
    <source>
        <strain evidence="7">cv. GZQX0401</strain>
        <tissue evidence="6">Young leaves</tissue>
    </source>
</reference>
<dbReference type="InterPro" id="IPR033443">
    <property type="entry name" value="PROP1-like_PPR_dom"/>
</dbReference>
<feature type="repeat" description="PPR" evidence="3">
    <location>
        <begin position="643"/>
        <end position="677"/>
    </location>
</feature>
<dbReference type="PANTHER" id="PTHR47447:SF28">
    <property type="entry name" value="PENTACOTRIPEPTIDE-REPEAT REGION OF PRORP DOMAIN-CONTAINING PROTEIN"/>
    <property type="match status" value="1"/>
</dbReference>
<dbReference type="Pfam" id="PF13041">
    <property type="entry name" value="PPR_2"/>
    <property type="match status" value="3"/>
</dbReference>
<feature type="repeat" description="PPR" evidence="3">
    <location>
        <begin position="433"/>
        <end position="467"/>
    </location>
</feature>
<name>A0A067LCU9_JATCU</name>
<dbReference type="InterPro" id="IPR002885">
    <property type="entry name" value="PPR_rpt"/>
</dbReference>
<gene>
    <name evidence="6" type="ORF">JCGZ_10136</name>
</gene>
<feature type="domain" description="PROP1-like PPR" evidence="5">
    <location>
        <begin position="260"/>
        <end position="376"/>
    </location>
</feature>
<evidence type="ECO:0000313" key="7">
    <source>
        <dbReference type="Proteomes" id="UP000027138"/>
    </source>
</evidence>
<feature type="repeat" description="PPR" evidence="3">
    <location>
        <begin position="573"/>
        <end position="607"/>
    </location>
</feature>
<feature type="compositionally biased region" description="Polar residues" evidence="4">
    <location>
        <begin position="810"/>
        <end position="819"/>
    </location>
</feature>
<comment type="similarity">
    <text evidence="1">Belongs to the PPR family. P subfamily.</text>
</comment>
<accession>A0A067LCU9</accession>
<dbReference type="Pfam" id="PF17177">
    <property type="entry name" value="PPR_long"/>
    <property type="match status" value="1"/>
</dbReference>